<dbReference type="AlphaFoldDB" id="A0A3M7SR14"/>
<sequence length="72" mass="8772">MELNKNKIKTNFMQQTKFAERGAIDLQEVYQRKLVLKSVLNIYFQRWGGKFIMKAKIVYCLIWKQDLPFLKW</sequence>
<gene>
    <name evidence="1" type="ORF">BpHYR1_047614</name>
</gene>
<protein>
    <submittedName>
        <fullName evidence="1">Uncharacterized protein</fullName>
    </submittedName>
</protein>
<reference evidence="1 2" key="1">
    <citation type="journal article" date="2018" name="Sci. Rep.">
        <title>Genomic signatures of local adaptation to the degree of environmental predictability in rotifers.</title>
        <authorList>
            <person name="Franch-Gras L."/>
            <person name="Hahn C."/>
            <person name="Garcia-Roger E.M."/>
            <person name="Carmona M.J."/>
            <person name="Serra M."/>
            <person name="Gomez A."/>
        </authorList>
    </citation>
    <scope>NUCLEOTIDE SEQUENCE [LARGE SCALE GENOMIC DNA]</scope>
    <source>
        <strain evidence="1">HYR1</strain>
    </source>
</reference>
<accession>A0A3M7SR14</accession>
<evidence type="ECO:0000313" key="2">
    <source>
        <dbReference type="Proteomes" id="UP000276133"/>
    </source>
</evidence>
<comment type="caution">
    <text evidence="1">The sequence shown here is derived from an EMBL/GenBank/DDBJ whole genome shotgun (WGS) entry which is preliminary data.</text>
</comment>
<proteinExistence type="predicted"/>
<dbReference type="Proteomes" id="UP000276133">
    <property type="component" value="Unassembled WGS sequence"/>
</dbReference>
<name>A0A3M7SR14_BRAPC</name>
<organism evidence="1 2">
    <name type="scientific">Brachionus plicatilis</name>
    <name type="common">Marine rotifer</name>
    <name type="synonym">Brachionus muelleri</name>
    <dbReference type="NCBI Taxonomy" id="10195"/>
    <lineage>
        <taxon>Eukaryota</taxon>
        <taxon>Metazoa</taxon>
        <taxon>Spiralia</taxon>
        <taxon>Gnathifera</taxon>
        <taxon>Rotifera</taxon>
        <taxon>Eurotatoria</taxon>
        <taxon>Monogononta</taxon>
        <taxon>Pseudotrocha</taxon>
        <taxon>Ploima</taxon>
        <taxon>Brachionidae</taxon>
        <taxon>Brachionus</taxon>
    </lineage>
</organism>
<keyword evidence="2" id="KW-1185">Reference proteome</keyword>
<dbReference type="EMBL" id="REGN01000914">
    <property type="protein sequence ID" value="RNA38122.1"/>
    <property type="molecule type" value="Genomic_DNA"/>
</dbReference>
<evidence type="ECO:0000313" key="1">
    <source>
        <dbReference type="EMBL" id="RNA38122.1"/>
    </source>
</evidence>